<feature type="transmembrane region" description="Helical" evidence="5">
    <location>
        <begin position="314"/>
        <end position="333"/>
    </location>
</feature>
<dbReference type="EMBL" id="LJJB01000010">
    <property type="protein sequence ID" value="KQL45991.1"/>
    <property type="molecule type" value="Genomic_DNA"/>
</dbReference>
<accession>A0ABR5N5V0</accession>
<organism evidence="6 7">
    <name type="scientific">Brevibacillus choshinensis</name>
    <dbReference type="NCBI Taxonomy" id="54911"/>
    <lineage>
        <taxon>Bacteria</taxon>
        <taxon>Bacillati</taxon>
        <taxon>Bacillota</taxon>
        <taxon>Bacilli</taxon>
        <taxon>Bacillales</taxon>
        <taxon>Paenibacillaceae</taxon>
        <taxon>Brevibacillus</taxon>
    </lineage>
</organism>
<feature type="transmembrane region" description="Helical" evidence="5">
    <location>
        <begin position="376"/>
        <end position="397"/>
    </location>
</feature>
<evidence type="ECO:0000256" key="5">
    <source>
        <dbReference type="SAM" id="Phobius"/>
    </source>
</evidence>
<feature type="transmembrane region" description="Helical" evidence="5">
    <location>
        <begin position="254"/>
        <end position="275"/>
    </location>
</feature>
<keyword evidence="2 5" id="KW-0812">Transmembrane</keyword>
<keyword evidence="7" id="KW-1185">Reference proteome</keyword>
<comment type="caution">
    <text evidence="6">The sequence shown here is derived from an EMBL/GenBank/DDBJ whole genome shotgun (WGS) entry which is preliminary data.</text>
</comment>
<proteinExistence type="predicted"/>
<dbReference type="Pfam" id="PF02535">
    <property type="entry name" value="Zip"/>
    <property type="match status" value="1"/>
</dbReference>
<dbReference type="RefSeq" id="WP_055745063.1">
    <property type="nucleotide sequence ID" value="NZ_LJJB01000010.1"/>
</dbReference>
<keyword evidence="3 5" id="KW-1133">Transmembrane helix</keyword>
<evidence type="ECO:0000313" key="6">
    <source>
        <dbReference type="EMBL" id="KQL45991.1"/>
    </source>
</evidence>
<dbReference type="Proteomes" id="UP000051063">
    <property type="component" value="Unassembled WGS sequence"/>
</dbReference>
<feature type="transmembrane region" description="Helical" evidence="5">
    <location>
        <begin position="339"/>
        <end position="364"/>
    </location>
</feature>
<gene>
    <name evidence="6" type="ORF">AN963_13345</name>
</gene>
<evidence type="ECO:0000256" key="4">
    <source>
        <dbReference type="ARBA" id="ARBA00023136"/>
    </source>
</evidence>
<dbReference type="InterPro" id="IPR003689">
    <property type="entry name" value="ZIP"/>
</dbReference>
<sequence length="399" mass="42766">MSQKDMRGKEKRASKWFLTAILPVGLLVIALSMFFTLGIGVEQDPAAPIENVSIKRVDVVSDGFVLDVENVGPEDVTIAMVMVNDAIWNANFQPSDTLGRFESGKIYIPYPWVYGEPHSIKLMTANSVAFETEVPVAQLSPVPSAGLFAKYAIIGLYVGVVPVGLGLLWYPFMKNFSRRGIHAMLALTIGLLMFLVVDTFQEGLEIAGEAASVYQGVSVLFLGALLSFLGLIAFDQYNARKQRGNHSGLRTSYLLASGIGLHNLGEGLAIGSAFALGEGALGTFLVIGFTLHNITEGIGIAAPLLNERPKAPTFLSLAVIAGAPAIIGTWIGGFAFSPILATLFLGIGAGAIIQVIYVITRHLLKESHESKLPSVSWLNVTSMFVGIVIMYATAFLVKF</sequence>
<feature type="transmembrane region" description="Helical" evidence="5">
    <location>
        <begin position="213"/>
        <end position="234"/>
    </location>
</feature>
<evidence type="ECO:0000256" key="3">
    <source>
        <dbReference type="ARBA" id="ARBA00022989"/>
    </source>
</evidence>
<protein>
    <submittedName>
        <fullName evidence="6">Zinc permease</fullName>
    </submittedName>
</protein>
<name>A0ABR5N5V0_BRECH</name>
<evidence type="ECO:0000256" key="1">
    <source>
        <dbReference type="ARBA" id="ARBA00004141"/>
    </source>
</evidence>
<keyword evidence="4 5" id="KW-0472">Membrane</keyword>
<evidence type="ECO:0000313" key="7">
    <source>
        <dbReference type="Proteomes" id="UP000051063"/>
    </source>
</evidence>
<feature type="transmembrane region" description="Helical" evidence="5">
    <location>
        <begin position="281"/>
        <end position="302"/>
    </location>
</feature>
<feature type="transmembrane region" description="Helical" evidence="5">
    <location>
        <begin position="16"/>
        <end position="41"/>
    </location>
</feature>
<feature type="transmembrane region" description="Helical" evidence="5">
    <location>
        <begin position="148"/>
        <end position="170"/>
    </location>
</feature>
<comment type="subcellular location">
    <subcellularLocation>
        <location evidence="1">Membrane</location>
        <topology evidence="1">Multi-pass membrane protein</topology>
    </subcellularLocation>
</comment>
<feature type="transmembrane region" description="Helical" evidence="5">
    <location>
        <begin position="182"/>
        <end position="201"/>
    </location>
</feature>
<evidence type="ECO:0000256" key="2">
    <source>
        <dbReference type="ARBA" id="ARBA00022692"/>
    </source>
</evidence>
<reference evidence="6 7" key="1">
    <citation type="submission" date="2015-09" db="EMBL/GenBank/DDBJ databases">
        <title>Genome sequencing project for genomic taxonomy and phylogenomics of Bacillus-like bacteria.</title>
        <authorList>
            <person name="Liu B."/>
            <person name="Wang J."/>
            <person name="Zhu Y."/>
            <person name="Liu G."/>
            <person name="Chen Q."/>
            <person name="Chen Z."/>
            <person name="Lan J."/>
            <person name="Che J."/>
            <person name="Ge C."/>
            <person name="Shi H."/>
            <person name="Pan Z."/>
            <person name="Liu X."/>
        </authorList>
    </citation>
    <scope>NUCLEOTIDE SEQUENCE [LARGE SCALE GENOMIC DNA]</scope>
    <source>
        <strain evidence="6 7">DSM 8552</strain>
    </source>
</reference>